<evidence type="ECO:0000256" key="1">
    <source>
        <dbReference type="SAM" id="MobiDB-lite"/>
    </source>
</evidence>
<feature type="region of interest" description="Disordered" evidence="1">
    <location>
        <begin position="24"/>
        <end position="44"/>
    </location>
</feature>
<keyword evidence="3" id="KW-1185">Reference proteome</keyword>
<gene>
    <name evidence="2" type="ORF">EL18_02530</name>
</gene>
<organism evidence="2 3">
    <name type="scientific">Nitratireductor basaltis</name>
    <dbReference type="NCBI Taxonomy" id="472175"/>
    <lineage>
        <taxon>Bacteria</taxon>
        <taxon>Pseudomonadati</taxon>
        <taxon>Pseudomonadota</taxon>
        <taxon>Alphaproteobacteria</taxon>
        <taxon>Hyphomicrobiales</taxon>
        <taxon>Phyllobacteriaceae</taxon>
        <taxon>Nitratireductor</taxon>
    </lineage>
</organism>
<name>A0A084U5P5_9HYPH</name>
<dbReference type="EMBL" id="JMQM01000002">
    <property type="protein sequence ID" value="KFB08281.1"/>
    <property type="molecule type" value="Genomic_DNA"/>
</dbReference>
<dbReference type="AlphaFoldDB" id="A0A084U5P5"/>
<proteinExistence type="predicted"/>
<evidence type="ECO:0000313" key="2">
    <source>
        <dbReference type="EMBL" id="KFB08281.1"/>
    </source>
</evidence>
<accession>A0A084U5P5</accession>
<evidence type="ECO:0000313" key="3">
    <source>
        <dbReference type="Proteomes" id="UP000053675"/>
    </source>
</evidence>
<reference evidence="2 3" key="1">
    <citation type="submission" date="2014-05" db="EMBL/GenBank/DDBJ databases">
        <title>Draft Genome Sequence of Nitratireductor basaltis Strain UMTGB225, A Marine Bacterium Isolated from Green Barrel Tunicate.</title>
        <authorList>
            <person name="Gan H.Y."/>
        </authorList>
    </citation>
    <scope>NUCLEOTIDE SEQUENCE [LARGE SCALE GENOMIC DNA]</scope>
    <source>
        <strain evidence="2 3">UMTGB225</strain>
    </source>
</reference>
<protein>
    <submittedName>
        <fullName evidence="2">Uncharacterized protein</fullName>
    </submittedName>
</protein>
<dbReference type="Proteomes" id="UP000053675">
    <property type="component" value="Unassembled WGS sequence"/>
</dbReference>
<sequence length="59" mass="6378">MYADWLLLSTREIAKKEDLPPVARDAGLPVQTMKPGTGSSGNQPLRISELATVASALRR</sequence>
<comment type="caution">
    <text evidence="2">The sequence shown here is derived from an EMBL/GenBank/DDBJ whole genome shotgun (WGS) entry which is preliminary data.</text>
</comment>